<dbReference type="InterPro" id="IPR050911">
    <property type="entry name" value="DRAM/TMEM150_Autophagy_Mod"/>
</dbReference>
<dbReference type="Pfam" id="PF10277">
    <property type="entry name" value="Frag1"/>
    <property type="match status" value="1"/>
</dbReference>
<feature type="transmembrane region" description="Helical" evidence="6">
    <location>
        <begin position="163"/>
        <end position="180"/>
    </location>
</feature>
<keyword evidence="9" id="KW-1185">Reference proteome</keyword>
<evidence type="ECO:0000259" key="7">
    <source>
        <dbReference type="Pfam" id="PF10277"/>
    </source>
</evidence>
<comment type="caution">
    <text evidence="8">The sequence shown here is derived from an EMBL/GenBank/DDBJ whole genome shotgun (WGS) entry which is preliminary data.</text>
</comment>
<gene>
    <name evidence="8" type="ORF">GOODEAATRI_013336</name>
</gene>
<evidence type="ECO:0000256" key="3">
    <source>
        <dbReference type="ARBA" id="ARBA00022692"/>
    </source>
</evidence>
<feature type="transmembrane region" description="Helical" evidence="6">
    <location>
        <begin position="239"/>
        <end position="256"/>
    </location>
</feature>
<keyword evidence="4 6" id="KW-1133">Transmembrane helix</keyword>
<evidence type="ECO:0000313" key="9">
    <source>
        <dbReference type="Proteomes" id="UP001476798"/>
    </source>
</evidence>
<reference evidence="8 9" key="1">
    <citation type="submission" date="2021-06" db="EMBL/GenBank/DDBJ databases">
        <authorList>
            <person name="Palmer J.M."/>
        </authorList>
    </citation>
    <scope>NUCLEOTIDE SEQUENCE [LARGE SCALE GENOMIC DNA]</scope>
    <source>
        <strain evidence="8 9">GA_2019</strain>
        <tissue evidence="8">Muscle</tissue>
    </source>
</reference>
<organism evidence="8 9">
    <name type="scientific">Goodea atripinnis</name>
    <dbReference type="NCBI Taxonomy" id="208336"/>
    <lineage>
        <taxon>Eukaryota</taxon>
        <taxon>Metazoa</taxon>
        <taxon>Chordata</taxon>
        <taxon>Craniata</taxon>
        <taxon>Vertebrata</taxon>
        <taxon>Euteleostomi</taxon>
        <taxon>Actinopterygii</taxon>
        <taxon>Neopterygii</taxon>
        <taxon>Teleostei</taxon>
        <taxon>Neoteleostei</taxon>
        <taxon>Acanthomorphata</taxon>
        <taxon>Ovalentaria</taxon>
        <taxon>Atherinomorphae</taxon>
        <taxon>Cyprinodontiformes</taxon>
        <taxon>Goodeidae</taxon>
        <taxon>Goodea</taxon>
    </lineage>
</organism>
<dbReference type="InterPro" id="IPR019402">
    <property type="entry name" value="CWH43_N"/>
</dbReference>
<dbReference type="PANTHER" id="PTHR21324">
    <property type="entry name" value="FASTING-INDUCIBLE INTEGRAL MEMBRANE PROTEIN TM6P1-RELATED"/>
    <property type="match status" value="1"/>
</dbReference>
<name>A0ABV0PYE3_9TELE</name>
<proteinExistence type="inferred from homology"/>
<comment type="subcellular location">
    <subcellularLocation>
        <location evidence="1">Endomembrane system</location>
        <topology evidence="1">Multi-pass membrane protein</topology>
    </subcellularLocation>
</comment>
<evidence type="ECO:0000256" key="4">
    <source>
        <dbReference type="ARBA" id="ARBA00022989"/>
    </source>
</evidence>
<evidence type="ECO:0000256" key="1">
    <source>
        <dbReference type="ARBA" id="ARBA00004127"/>
    </source>
</evidence>
<feature type="transmembrane region" description="Helical" evidence="6">
    <location>
        <begin position="96"/>
        <end position="119"/>
    </location>
</feature>
<feature type="transmembrane region" description="Helical" evidence="6">
    <location>
        <begin position="66"/>
        <end position="84"/>
    </location>
</feature>
<evidence type="ECO:0000256" key="5">
    <source>
        <dbReference type="ARBA" id="ARBA00023136"/>
    </source>
</evidence>
<keyword evidence="3 6" id="KW-0812">Transmembrane</keyword>
<keyword evidence="5 6" id="KW-0472">Membrane</keyword>
<sequence length="304" mass="34538">MSSCRPLVLLPPIFSVCTAAGLWIVYFVALYNKKVLPLSDTYRHRNGSAYSPYISITGNFPPASCIFSQVMNLAAFAGFVMGILRYIQLKNRLDKPWLNIVSVASFSIACFGMTIVGNFQLFELGLIHDVGTLMTFGLGTLYCWLQSYITLRVNLKNEGRAVAISRFLLSAAITLCIILKQENLRFFFLLLFGWLLFFVSRFIVRLLPFFKCLPAFFILNPPDTALVVIPHMHSVRCQWALVMFFLIFMGTFAIEFRHCRFDVVCRDAVEHQSWPEASGQRQELEESHTVLCLNTLNSDLHGTS</sequence>
<evidence type="ECO:0000256" key="6">
    <source>
        <dbReference type="SAM" id="Phobius"/>
    </source>
</evidence>
<protein>
    <recommendedName>
        <fullName evidence="7">CWH43-like N-terminal domain-containing protein</fullName>
    </recommendedName>
</protein>
<comment type="similarity">
    <text evidence="2">Belongs to the DRAM/TMEM150 family.</text>
</comment>
<feature type="transmembrane region" description="Helical" evidence="6">
    <location>
        <begin position="186"/>
        <end position="204"/>
    </location>
</feature>
<dbReference type="Proteomes" id="UP001476798">
    <property type="component" value="Unassembled WGS sequence"/>
</dbReference>
<evidence type="ECO:0000313" key="8">
    <source>
        <dbReference type="EMBL" id="MEQ2188272.1"/>
    </source>
</evidence>
<dbReference type="EMBL" id="JAHRIO010090852">
    <property type="protein sequence ID" value="MEQ2188272.1"/>
    <property type="molecule type" value="Genomic_DNA"/>
</dbReference>
<feature type="transmembrane region" description="Helical" evidence="6">
    <location>
        <begin position="7"/>
        <end position="29"/>
    </location>
</feature>
<evidence type="ECO:0000256" key="2">
    <source>
        <dbReference type="ARBA" id="ARBA00006565"/>
    </source>
</evidence>
<accession>A0ABV0PYE3</accession>
<dbReference type="PANTHER" id="PTHR21324:SF7">
    <property type="entry name" value="TRANSMEMBRANE PROTEIN 150C"/>
    <property type="match status" value="1"/>
</dbReference>
<feature type="domain" description="CWH43-like N-terminal" evidence="7">
    <location>
        <begin position="8"/>
        <end position="258"/>
    </location>
</feature>